<feature type="region of interest" description="Disordered" evidence="4">
    <location>
        <begin position="170"/>
        <end position="191"/>
    </location>
</feature>
<feature type="compositionally biased region" description="Polar residues" evidence="4">
    <location>
        <begin position="1"/>
        <end position="21"/>
    </location>
</feature>
<feature type="domain" description="XRN2-binding (XTBD)" evidence="5">
    <location>
        <begin position="52"/>
        <end position="145"/>
    </location>
</feature>
<comment type="caution">
    <text evidence="6">The sequence shown here is derived from an EMBL/GenBank/DDBJ whole genome shotgun (WGS) entry which is preliminary data.</text>
</comment>
<evidence type="ECO:0000313" key="6">
    <source>
        <dbReference type="EMBL" id="KAG7481741.1"/>
    </source>
</evidence>
<keyword evidence="7" id="KW-1185">Reference proteome</keyword>
<name>A0AAV6Q3N8_SOLSE</name>
<gene>
    <name evidence="6" type="ORF">JOB18_003787</name>
</gene>
<dbReference type="GO" id="GO:0005730">
    <property type="term" value="C:nucleolus"/>
    <property type="evidence" value="ECO:0007669"/>
    <property type="project" value="TreeGrafter"/>
</dbReference>
<dbReference type="PANTHER" id="PTHR16148:SF11">
    <property type="entry name" value="CDKN2A-INTERACTING PROTEIN"/>
    <property type="match status" value="1"/>
</dbReference>
<evidence type="ECO:0000256" key="1">
    <source>
        <dbReference type="ARBA" id="ARBA00004642"/>
    </source>
</evidence>
<dbReference type="Pfam" id="PF11952">
    <property type="entry name" value="XTBD"/>
    <property type="match status" value="1"/>
</dbReference>
<comment type="similarity">
    <text evidence="2">Belongs to the CARF family.</text>
</comment>
<keyword evidence="3" id="KW-0539">Nucleus</keyword>
<evidence type="ECO:0000256" key="2">
    <source>
        <dbReference type="ARBA" id="ARBA00010053"/>
    </source>
</evidence>
<accession>A0AAV6Q3N8</accession>
<dbReference type="Pfam" id="PF26535">
    <property type="entry name" value="DSRM_CARF"/>
    <property type="match status" value="1"/>
</dbReference>
<dbReference type="AlphaFoldDB" id="A0AAV6Q3N8"/>
<sequence>MSQTRDVTTQGITGHLANNTSHQRELGMAGESSGEDIVSEYLGQNPHLAPWIDSLRGYCETNKQWFARREFILRNMETFSTVEPGVPSSSLDKLISLSMVWANHVFLGCSYPQAVMDKIKEMSEGIVVQDAPVHRTTKDESMMKGKRSAKSEGDAESCVKRAKCGPNEIDSRPAGRTATWPMSQKAGPQPQAPAEYQPFFNRLYKTVAWKLVSAGGFGPNMDHFEILRSCVESCKQTLICVFVPLKDITGLPTGRTQKEGHVCEIRCQTVYMGTGYGRDESASRAMAAKEALKAFQGRKVTVKICKRRYKGRDVEDLILLDEQPRNQGFPPALSYPFQDMQQEDGSS</sequence>
<dbReference type="GO" id="GO:0005654">
    <property type="term" value="C:nucleoplasm"/>
    <property type="evidence" value="ECO:0007669"/>
    <property type="project" value="UniProtKB-SubCell"/>
</dbReference>
<comment type="subcellular location">
    <subcellularLocation>
        <location evidence="1">Nucleus</location>
        <location evidence="1">Nucleoplasm</location>
    </subcellularLocation>
</comment>
<dbReference type="InterPro" id="IPR058828">
    <property type="entry name" value="DSRM_CARF/NKRF"/>
</dbReference>
<evidence type="ECO:0000256" key="3">
    <source>
        <dbReference type="ARBA" id="ARBA00023242"/>
    </source>
</evidence>
<evidence type="ECO:0000256" key="4">
    <source>
        <dbReference type="SAM" id="MobiDB-lite"/>
    </source>
</evidence>
<dbReference type="PROSITE" id="PS51827">
    <property type="entry name" value="XTBD"/>
    <property type="match status" value="1"/>
</dbReference>
<dbReference type="Proteomes" id="UP000693946">
    <property type="component" value="Linkage Group LG7"/>
</dbReference>
<dbReference type="EMBL" id="JAGKHQ010000019">
    <property type="protein sequence ID" value="KAG7481741.1"/>
    <property type="molecule type" value="Genomic_DNA"/>
</dbReference>
<organism evidence="6 7">
    <name type="scientific">Solea senegalensis</name>
    <name type="common">Senegalese sole</name>
    <dbReference type="NCBI Taxonomy" id="28829"/>
    <lineage>
        <taxon>Eukaryota</taxon>
        <taxon>Metazoa</taxon>
        <taxon>Chordata</taxon>
        <taxon>Craniata</taxon>
        <taxon>Vertebrata</taxon>
        <taxon>Euteleostomi</taxon>
        <taxon>Actinopterygii</taxon>
        <taxon>Neopterygii</taxon>
        <taxon>Teleostei</taxon>
        <taxon>Neoteleostei</taxon>
        <taxon>Acanthomorphata</taxon>
        <taxon>Carangaria</taxon>
        <taxon>Pleuronectiformes</taxon>
        <taxon>Pleuronectoidei</taxon>
        <taxon>Soleidae</taxon>
        <taxon>Solea</taxon>
    </lineage>
</organism>
<reference evidence="6 7" key="1">
    <citation type="journal article" date="2021" name="Sci. Rep.">
        <title>Chromosome anchoring in Senegalese sole (Solea senegalensis) reveals sex-associated markers and genome rearrangements in flatfish.</title>
        <authorList>
            <person name="Guerrero-Cozar I."/>
            <person name="Gomez-Garrido J."/>
            <person name="Berbel C."/>
            <person name="Martinez-Blanch J.F."/>
            <person name="Alioto T."/>
            <person name="Claros M.G."/>
            <person name="Gagnaire P.A."/>
            <person name="Manchado M."/>
        </authorList>
    </citation>
    <scope>NUCLEOTIDE SEQUENCE [LARGE SCALE GENOMIC DNA]</scope>
    <source>
        <strain evidence="6">Sse05_10M</strain>
    </source>
</reference>
<dbReference type="InterPro" id="IPR021859">
    <property type="entry name" value="XTBD"/>
</dbReference>
<feature type="region of interest" description="Disordered" evidence="4">
    <location>
        <begin position="135"/>
        <end position="154"/>
    </location>
</feature>
<feature type="region of interest" description="Disordered" evidence="4">
    <location>
        <begin position="326"/>
        <end position="347"/>
    </location>
</feature>
<dbReference type="PANTHER" id="PTHR16148">
    <property type="entry name" value="NF-KAPPA-B-REPRESSING FACTOR-RELATED"/>
    <property type="match status" value="1"/>
</dbReference>
<proteinExistence type="inferred from homology"/>
<evidence type="ECO:0000313" key="7">
    <source>
        <dbReference type="Proteomes" id="UP000693946"/>
    </source>
</evidence>
<evidence type="ECO:0000259" key="5">
    <source>
        <dbReference type="PROSITE" id="PS51827"/>
    </source>
</evidence>
<feature type="region of interest" description="Disordered" evidence="4">
    <location>
        <begin position="1"/>
        <end position="30"/>
    </location>
</feature>
<protein>
    <recommendedName>
        <fullName evidence="5">XRN2-binding (XTBD) domain-containing protein</fullName>
    </recommendedName>
</protein>